<dbReference type="GO" id="GO:0005524">
    <property type="term" value="F:ATP binding"/>
    <property type="evidence" value="ECO:0007669"/>
    <property type="project" value="UniProtKB-KW"/>
</dbReference>
<organism evidence="17 18">
    <name type="scientific">Vigna mungo</name>
    <name type="common">Black gram</name>
    <name type="synonym">Phaseolus mungo</name>
    <dbReference type="NCBI Taxonomy" id="3915"/>
    <lineage>
        <taxon>Eukaryota</taxon>
        <taxon>Viridiplantae</taxon>
        <taxon>Streptophyta</taxon>
        <taxon>Embryophyta</taxon>
        <taxon>Tracheophyta</taxon>
        <taxon>Spermatophyta</taxon>
        <taxon>Magnoliopsida</taxon>
        <taxon>eudicotyledons</taxon>
        <taxon>Gunneridae</taxon>
        <taxon>Pentapetalae</taxon>
        <taxon>rosids</taxon>
        <taxon>fabids</taxon>
        <taxon>Fabales</taxon>
        <taxon>Fabaceae</taxon>
        <taxon>Papilionoideae</taxon>
        <taxon>50 kb inversion clade</taxon>
        <taxon>NPAAA clade</taxon>
        <taxon>indigoferoid/millettioid clade</taxon>
        <taxon>Phaseoleae</taxon>
        <taxon>Vigna</taxon>
    </lineage>
</organism>
<name>A0AAQ3ML64_VIGMU</name>
<evidence type="ECO:0000259" key="15">
    <source>
        <dbReference type="Pfam" id="PF00224"/>
    </source>
</evidence>
<dbReference type="FunFam" id="3.40.1380.20:FF:000008">
    <property type="entry name" value="Pyruvate kinase"/>
    <property type="match status" value="1"/>
</dbReference>
<dbReference type="EC" id="2.7.1.40" evidence="4 14"/>
<keyword evidence="7" id="KW-0547">Nucleotide-binding</keyword>
<evidence type="ECO:0000256" key="13">
    <source>
        <dbReference type="ARBA" id="ARBA00048152"/>
    </source>
</evidence>
<comment type="similarity">
    <text evidence="3 14">Belongs to the pyruvate kinase family.</text>
</comment>
<comment type="pathway">
    <text evidence="2 14">Carbohydrate degradation; glycolysis; pyruvate from D-glyceraldehyde 3-phosphate: step 5/5.</text>
</comment>
<dbReference type="SUPFAM" id="SSF51621">
    <property type="entry name" value="Phosphoenolpyruvate/pyruvate domain"/>
    <property type="match status" value="1"/>
</dbReference>
<dbReference type="InterPro" id="IPR001697">
    <property type="entry name" value="Pyr_Knase"/>
</dbReference>
<comment type="cofactor">
    <cofactor evidence="1">
        <name>K(+)</name>
        <dbReference type="ChEBI" id="CHEBI:29103"/>
    </cofactor>
</comment>
<evidence type="ECO:0000256" key="11">
    <source>
        <dbReference type="ARBA" id="ARBA00023152"/>
    </source>
</evidence>
<evidence type="ECO:0000313" key="17">
    <source>
        <dbReference type="EMBL" id="WVY92915.1"/>
    </source>
</evidence>
<keyword evidence="10 14" id="KW-0460">Magnesium</keyword>
<proteinExistence type="inferred from homology"/>
<dbReference type="InterPro" id="IPR040442">
    <property type="entry name" value="Pyrv_kinase-like_dom_sf"/>
</dbReference>
<dbReference type="Gene3D" id="3.20.20.60">
    <property type="entry name" value="Phosphoenolpyruvate-binding domains"/>
    <property type="match status" value="1"/>
</dbReference>
<evidence type="ECO:0000256" key="3">
    <source>
        <dbReference type="ARBA" id="ARBA00008663"/>
    </source>
</evidence>
<comment type="catalytic activity">
    <reaction evidence="13 14">
        <text>pyruvate + ATP = phosphoenolpyruvate + ADP + H(+)</text>
        <dbReference type="Rhea" id="RHEA:18157"/>
        <dbReference type="ChEBI" id="CHEBI:15361"/>
        <dbReference type="ChEBI" id="CHEBI:15378"/>
        <dbReference type="ChEBI" id="CHEBI:30616"/>
        <dbReference type="ChEBI" id="CHEBI:58702"/>
        <dbReference type="ChEBI" id="CHEBI:456216"/>
        <dbReference type="EC" id="2.7.1.40"/>
    </reaction>
</comment>
<keyword evidence="18" id="KW-1185">Reference proteome</keyword>
<evidence type="ECO:0000256" key="14">
    <source>
        <dbReference type="RuleBase" id="RU000504"/>
    </source>
</evidence>
<evidence type="ECO:0000256" key="5">
    <source>
        <dbReference type="ARBA" id="ARBA00022679"/>
    </source>
</evidence>
<evidence type="ECO:0000256" key="12">
    <source>
        <dbReference type="ARBA" id="ARBA00023317"/>
    </source>
</evidence>
<feature type="domain" description="Pyruvate kinase C-terminal" evidence="16">
    <location>
        <begin position="91"/>
        <end position="179"/>
    </location>
</feature>
<dbReference type="Pfam" id="PF02887">
    <property type="entry name" value="PK_C"/>
    <property type="match status" value="1"/>
</dbReference>
<accession>A0AAQ3ML64</accession>
<evidence type="ECO:0000256" key="2">
    <source>
        <dbReference type="ARBA" id="ARBA00004997"/>
    </source>
</evidence>
<dbReference type="GO" id="GO:0030955">
    <property type="term" value="F:potassium ion binding"/>
    <property type="evidence" value="ECO:0007669"/>
    <property type="project" value="InterPro"/>
</dbReference>
<keyword evidence="5 14" id="KW-0808">Transferase</keyword>
<evidence type="ECO:0000256" key="10">
    <source>
        <dbReference type="ARBA" id="ARBA00022842"/>
    </source>
</evidence>
<dbReference type="GO" id="GO:0016301">
    <property type="term" value="F:kinase activity"/>
    <property type="evidence" value="ECO:0007669"/>
    <property type="project" value="UniProtKB-KW"/>
</dbReference>
<dbReference type="InterPro" id="IPR036918">
    <property type="entry name" value="Pyrv_Knase_C_sf"/>
</dbReference>
<dbReference type="Pfam" id="PF00224">
    <property type="entry name" value="PK"/>
    <property type="match status" value="1"/>
</dbReference>
<feature type="domain" description="Pyruvate kinase barrel" evidence="15">
    <location>
        <begin position="2"/>
        <end position="56"/>
    </location>
</feature>
<evidence type="ECO:0000313" key="18">
    <source>
        <dbReference type="Proteomes" id="UP001374535"/>
    </source>
</evidence>
<evidence type="ECO:0000256" key="8">
    <source>
        <dbReference type="ARBA" id="ARBA00022777"/>
    </source>
</evidence>
<evidence type="ECO:0000256" key="7">
    <source>
        <dbReference type="ARBA" id="ARBA00022741"/>
    </source>
</evidence>
<dbReference type="InterPro" id="IPR015793">
    <property type="entry name" value="Pyrv_Knase_brl"/>
</dbReference>
<dbReference type="InterPro" id="IPR015813">
    <property type="entry name" value="Pyrv/PenolPyrv_kinase-like_dom"/>
</dbReference>
<gene>
    <name evidence="17" type="ORF">V8G54_032003</name>
</gene>
<dbReference type="Gene3D" id="3.40.1380.20">
    <property type="entry name" value="Pyruvate kinase, C-terminal domain"/>
    <property type="match status" value="1"/>
</dbReference>
<dbReference type="AlphaFoldDB" id="A0AAQ3ML64"/>
<dbReference type="EMBL" id="CP144691">
    <property type="protein sequence ID" value="WVY92915.1"/>
    <property type="molecule type" value="Genomic_DNA"/>
</dbReference>
<keyword evidence="11 14" id="KW-0324">Glycolysis</keyword>
<evidence type="ECO:0000256" key="1">
    <source>
        <dbReference type="ARBA" id="ARBA00001958"/>
    </source>
</evidence>
<dbReference type="PRINTS" id="PR01050">
    <property type="entry name" value="PYRUVTKNASE"/>
</dbReference>
<dbReference type="SUPFAM" id="SSF52935">
    <property type="entry name" value="PK C-terminal domain-like"/>
    <property type="match status" value="1"/>
</dbReference>
<reference evidence="17 18" key="1">
    <citation type="journal article" date="2023" name="Life. Sci Alliance">
        <title>Evolutionary insights into 3D genome organization and epigenetic landscape of Vigna mungo.</title>
        <authorList>
            <person name="Junaid A."/>
            <person name="Singh B."/>
            <person name="Bhatia S."/>
        </authorList>
    </citation>
    <scope>NUCLEOTIDE SEQUENCE [LARGE SCALE GENOMIC DNA]</scope>
    <source>
        <strain evidence="17">Urdbean</strain>
    </source>
</reference>
<keyword evidence="8 14" id="KW-0418">Kinase</keyword>
<evidence type="ECO:0000256" key="4">
    <source>
        <dbReference type="ARBA" id="ARBA00012142"/>
    </source>
</evidence>
<dbReference type="InterPro" id="IPR015795">
    <property type="entry name" value="Pyrv_Knase_C"/>
</dbReference>
<dbReference type="GO" id="GO:0000287">
    <property type="term" value="F:magnesium ion binding"/>
    <property type="evidence" value="ECO:0007669"/>
    <property type="project" value="InterPro"/>
</dbReference>
<dbReference type="Proteomes" id="UP001374535">
    <property type="component" value="Chromosome 10"/>
</dbReference>
<dbReference type="GO" id="GO:0004743">
    <property type="term" value="F:pyruvate kinase activity"/>
    <property type="evidence" value="ECO:0007669"/>
    <property type="project" value="UniProtKB-EC"/>
</dbReference>
<evidence type="ECO:0000256" key="6">
    <source>
        <dbReference type="ARBA" id="ARBA00022723"/>
    </source>
</evidence>
<evidence type="ECO:0000256" key="9">
    <source>
        <dbReference type="ARBA" id="ARBA00022840"/>
    </source>
</evidence>
<keyword evidence="6" id="KW-0479">Metal-binding</keyword>
<keyword evidence="12" id="KW-0670">Pyruvate</keyword>
<sequence>MGKAVIVATNMLESMIVHPTPTRAEVSNIAIAVREGSDSIMLSGETAHGKFPLKAVNVMHTVSLRIEATFNIGNVFKNHMSEMYAYHATIMSNTLGTSSVVFTRSGFMAILLSHYRLLGTIFAFTDQKRTQKRLAVYQGICPIYMKFSEDAEETFRRALDLLQKQGMVKAGEEVALVQSGKQPIWRSQSTHNIQIRTV</sequence>
<protein>
    <recommendedName>
        <fullName evidence="4 14">Pyruvate kinase</fullName>
        <ecNumber evidence="4 14">2.7.1.40</ecNumber>
    </recommendedName>
</protein>
<keyword evidence="9" id="KW-0067">ATP-binding</keyword>
<evidence type="ECO:0000259" key="16">
    <source>
        <dbReference type="Pfam" id="PF02887"/>
    </source>
</evidence>
<dbReference type="PANTHER" id="PTHR11817">
    <property type="entry name" value="PYRUVATE KINASE"/>
    <property type="match status" value="1"/>
</dbReference>